<dbReference type="FunFam" id="2.130.10.10:FF:000034">
    <property type="entry name" value="Pre-mRNA-processing factor 17, putative"/>
    <property type="match status" value="1"/>
</dbReference>
<keyword evidence="3" id="KW-0507">mRNA processing</keyword>
<sequence>MNKKKKDKKDKKMLNNINLIANYQSDSDQEEENEIKQTVQEKTHAIVAAPAVDVEEISSWKHLIPKGTKELTHNIPYKDLVKPFVGPANPFNPEANENGLENKNTPAGYFEKHSISDFNFTEQQRTFQNFKYALNPNDVTGTEYIGNVEKAKDANGQTIFNKKKNDKNAKKKKRKQMGNPGDVENYLGPWAGYEGETIGELHGATEEELKAYEETKEGSKEKKAKTDEGPTETTIFHGKSMYDYQGRSYMHVPQDIGIDLNGEPGSQECFIPKRLIHTWSGHTKAVNAIRFFPGSGHLLLSCSMDSKVKLWDVYNNRQCLRTYLGHTKGVRDICFTNDGRKFITASFDKYLKIWDTETGQCISKYTNHKTPYCVRFNPDEDKQNIFLTGCSDKKIYQYDTNTGEIVQEYNQHLGAVNTITFVDENRRFVTTSDDKTLRVWEYDIPVVIKYIAEPSMHAIPSVAVHPNGKYIACQSMDNQVQVYSVKDKFRMNYKKRFTGHLVAGFSCQVNFSPDGHFLMSGDSEGKMFFWDWKTCKLYKKFKAHDAAVVGCEWHPHETSKVATCGWDGLIKYWD</sequence>
<keyword evidence="5" id="KW-0677">Repeat</keyword>
<dbReference type="PANTHER" id="PTHR43979">
    <property type="entry name" value="PRE-MRNA-PROCESSING FACTOR 17"/>
    <property type="match status" value="1"/>
</dbReference>
<evidence type="ECO:0000256" key="6">
    <source>
        <dbReference type="ARBA" id="ARBA00023187"/>
    </source>
</evidence>
<dbReference type="InterPro" id="IPR001680">
    <property type="entry name" value="WD40_rpt"/>
</dbReference>
<dbReference type="GO" id="GO:0003729">
    <property type="term" value="F:mRNA binding"/>
    <property type="evidence" value="ECO:0007669"/>
    <property type="project" value="TreeGrafter"/>
</dbReference>
<dbReference type="Pfam" id="PF00400">
    <property type="entry name" value="WD40"/>
    <property type="match status" value="7"/>
</dbReference>
<keyword evidence="2 9" id="KW-0853">WD repeat</keyword>
<dbReference type="Proteomes" id="UP000193920">
    <property type="component" value="Unassembled WGS sequence"/>
</dbReference>
<feature type="compositionally biased region" description="Basic and acidic residues" evidence="10">
    <location>
        <begin position="213"/>
        <end position="228"/>
    </location>
</feature>
<dbReference type="PANTHER" id="PTHR43979:SF1">
    <property type="entry name" value="PRE-MRNA-PROCESSING FACTOR 17"/>
    <property type="match status" value="1"/>
</dbReference>
<dbReference type="GO" id="GO:0000398">
    <property type="term" value="P:mRNA splicing, via spliceosome"/>
    <property type="evidence" value="ECO:0007669"/>
    <property type="project" value="InterPro"/>
</dbReference>
<protein>
    <recommendedName>
        <fullName evidence="8">Pre-mRNA-processing factor 17</fullName>
    </recommendedName>
</protein>
<evidence type="ECO:0000256" key="10">
    <source>
        <dbReference type="SAM" id="MobiDB-lite"/>
    </source>
</evidence>
<proteinExistence type="predicted"/>
<dbReference type="CDD" id="cd00200">
    <property type="entry name" value="WD40"/>
    <property type="match status" value="1"/>
</dbReference>
<keyword evidence="4" id="KW-0747">Spliceosome</keyword>
<keyword evidence="7" id="KW-0539">Nucleus</keyword>
<evidence type="ECO:0000256" key="8">
    <source>
        <dbReference type="ARBA" id="ARBA00068146"/>
    </source>
</evidence>
<feature type="compositionally biased region" description="Basic residues" evidence="10">
    <location>
        <begin position="161"/>
        <end position="176"/>
    </location>
</feature>
<dbReference type="InterPro" id="IPR020472">
    <property type="entry name" value="WD40_PAC1"/>
</dbReference>
<reference evidence="11 12" key="1">
    <citation type="submission" date="2016-08" db="EMBL/GenBank/DDBJ databases">
        <title>A Parts List for Fungal Cellulosomes Revealed by Comparative Genomics.</title>
        <authorList>
            <consortium name="DOE Joint Genome Institute"/>
            <person name="Haitjema C.H."/>
            <person name="Gilmore S.P."/>
            <person name="Henske J.K."/>
            <person name="Solomon K.V."/>
            <person name="De Groot R."/>
            <person name="Kuo A."/>
            <person name="Mondo S.J."/>
            <person name="Salamov A.A."/>
            <person name="Labutti K."/>
            <person name="Zhao Z."/>
            <person name="Chiniquy J."/>
            <person name="Barry K."/>
            <person name="Brewer H.M."/>
            <person name="Purvine S.O."/>
            <person name="Wright A.T."/>
            <person name="Boxma B."/>
            <person name="Van Alen T."/>
            <person name="Hackstein J.H."/>
            <person name="Baker S.E."/>
            <person name="Grigoriev I.V."/>
            <person name="O'Malley M.A."/>
        </authorList>
    </citation>
    <scope>NUCLEOTIDE SEQUENCE [LARGE SCALE GENOMIC DNA]</scope>
    <source>
        <strain evidence="11 12">G1</strain>
    </source>
</reference>
<dbReference type="InterPro" id="IPR018391">
    <property type="entry name" value="PQQ_b-propeller_rpt"/>
</dbReference>
<comment type="subcellular location">
    <subcellularLocation>
        <location evidence="1">Nucleus</location>
    </subcellularLocation>
</comment>
<feature type="repeat" description="WD" evidence="9">
    <location>
        <begin position="279"/>
        <end position="321"/>
    </location>
</feature>
<feature type="repeat" description="WD" evidence="9">
    <location>
        <begin position="509"/>
        <end position="531"/>
    </location>
</feature>
<dbReference type="OrthoDB" id="10257301at2759"/>
<evidence type="ECO:0000313" key="12">
    <source>
        <dbReference type="Proteomes" id="UP000193920"/>
    </source>
</evidence>
<evidence type="ECO:0000256" key="5">
    <source>
        <dbReference type="ARBA" id="ARBA00022737"/>
    </source>
</evidence>
<dbReference type="AlphaFoldDB" id="A0A1Y2F4J3"/>
<dbReference type="PRINTS" id="PR00320">
    <property type="entry name" value="GPROTEINBRPT"/>
</dbReference>
<dbReference type="InterPro" id="IPR019775">
    <property type="entry name" value="WD40_repeat_CS"/>
</dbReference>
<feature type="repeat" description="WD" evidence="9">
    <location>
        <begin position="409"/>
        <end position="441"/>
    </location>
</feature>
<dbReference type="PROSITE" id="PS50082">
    <property type="entry name" value="WD_REPEATS_2"/>
    <property type="match status" value="5"/>
</dbReference>
<dbReference type="PROSITE" id="PS50294">
    <property type="entry name" value="WD_REPEATS_REGION"/>
    <property type="match status" value="4"/>
</dbReference>
<dbReference type="SMART" id="SM00320">
    <property type="entry name" value="WD40"/>
    <property type="match status" value="7"/>
</dbReference>
<name>A0A1Y2F4J3_9FUNG</name>
<evidence type="ECO:0000313" key="11">
    <source>
        <dbReference type="EMBL" id="ORY78781.1"/>
    </source>
</evidence>
<dbReference type="InterPro" id="IPR032847">
    <property type="entry name" value="PRPF17"/>
</dbReference>
<evidence type="ECO:0000256" key="1">
    <source>
        <dbReference type="ARBA" id="ARBA00004123"/>
    </source>
</evidence>
<accession>A0A1Y2F4J3</accession>
<evidence type="ECO:0000256" key="4">
    <source>
        <dbReference type="ARBA" id="ARBA00022728"/>
    </source>
</evidence>
<gene>
    <name evidence="11" type="ORF">LY90DRAFT_664948</name>
</gene>
<feature type="region of interest" description="Disordered" evidence="10">
    <location>
        <begin position="213"/>
        <end position="234"/>
    </location>
</feature>
<dbReference type="SMART" id="SM00564">
    <property type="entry name" value="PQQ"/>
    <property type="match status" value="2"/>
</dbReference>
<dbReference type="PROSITE" id="PS00678">
    <property type="entry name" value="WD_REPEATS_1"/>
    <property type="match status" value="1"/>
</dbReference>
<feature type="region of interest" description="Disordered" evidence="10">
    <location>
        <begin position="159"/>
        <end position="183"/>
    </location>
</feature>
<organism evidence="11 12">
    <name type="scientific">Neocallimastix californiae</name>
    <dbReference type="NCBI Taxonomy" id="1754190"/>
    <lineage>
        <taxon>Eukaryota</taxon>
        <taxon>Fungi</taxon>
        <taxon>Fungi incertae sedis</taxon>
        <taxon>Chytridiomycota</taxon>
        <taxon>Chytridiomycota incertae sedis</taxon>
        <taxon>Neocallimastigomycetes</taxon>
        <taxon>Neocallimastigales</taxon>
        <taxon>Neocallimastigaceae</taxon>
        <taxon>Neocallimastix</taxon>
    </lineage>
</organism>
<evidence type="ECO:0000256" key="2">
    <source>
        <dbReference type="ARBA" id="ARBA00022574"/>
    </source>
</evidence>
<feature type="repeat" description="WD" evidence="9">
    <location>
        <begin position="323"/>
        <end position="364"/>
    </location>
</feature>
<dbReference type="EMBL" id="MCOG01000016">
    <property type="protein sequence ID" value="ORY78781.1"/>
    <property type="molecule type" value="Genomic_DNA"/>
</dbReference>
<keyword evidence="12" id="KW-1185">Reference proteome</keyword>
<evidence type="ECO:0000256" key="3">
    <source>
        <dbReference type="ARBA" id="ARBA00022664"/>
    </source>
</evidence>
<dbReference type="InterPro" id="IPR036322">
    <property type="entry name" value="WD40_repeat_dom_sf"/>
</dbReference>
<evidence type="ECO:0000256" key="7">
    <source>
        <dbReference type="ARBA" id="ARBA00023242"/>
    </source>
</evidence>
<dbReference type="STRING" id="1754190.A0A1Y2F4J3"/>
<keyword evidence="6" id="KW-0508">mRNA splicing</keyword>
<dbReference type="GO" id="GO:0071013">
    <property type="term" value="C:catalytic step 2 spliceosome"/>
    <property type="evidence" value="ECO:0007669"/>
    <property type="project" value="InterPro"/>
</dbReference>
<feature type="repeat" description="WD" evidence="9">
    <location>
        <begin position="541"/>
        <end position="574"/>
    </location>
</feature>
<comment type="caution">
    <text evidence="11">The sequence shown here is derived from an EMBL/GenBank/DDBJ whole genome shotgun (WGS) entry which is preliminary data.</text>
</comment>
<dbReference type="SUPFAM" id="SSF50978">
    <property type="entry name" value="WD40 repeat-like"/>
    <property type="match status" value="1"/>
</dbReference>
<dbReference type="Gene3D" id="2.130.10.10">
    <property type="entry name" value="YVTN repeat-like/Quinoprotein amine dehydrogenase"/>
    <property type="match status" value="1"/>
</dbReference>
<dbReference type="InterPro" id="IPR015943">
    <property type="entry name" value="WD40/YVTN_repeat-like_dom_sf"/>
</dbReference>
<evidence type="ECO:0000256" key="9">
    <source>
        <dbReference type="PROSITE-ProRule" id="PRU00221"/>
    </source>
</evidence>